<name>A0A3P7MHA8_CYLGO</name>
<evidence type="ECO:0000256" key="5">
    <source>
        <dbReference type="ARBA" id="ARBA00023136"/>
    </source>
</evidence>
<feature type="compositionally biased region" description="Basic and acidic residues" evidence="7">
    <location>
        <begin position="186"/>
        <end position="195"/>
    </location>
</feature>
<feature type="region of interest" description="Disordered" evidence="7">
    <location>
        <begin position="175"/>
        <end position="225"/>
    </location>
</feature>
<evidence type="ECO:0000256" key="4">
    <source>
        <dbReference type="ARBA" id="ARBA00022989"/>
    </source>
</evidence>
<dbReference type="AlphaFoldDB" id="A0A3P7MHA8"/>
<evidence type="ECO:0000256" key="7">
    <source>
        <dbReference type="SAM" id="MobiDB-lite"/>
    </source>
</evidence>
<keyword evidence="5 6" id="KW-0472">Membrane</keyword>
<keyword evidence="9" id="KW-1185">Reference proteome</keyword>
<keyword evidence="3 6" id="KW-0812">Transmembrane</keyword>
<dbReference type="InterPro" id="IPR004345">
    <property type="entry name" value="TB2_DP1_HVA22"/>
</dbReference>
<comment type="caution">
    <text evidence="6">Lacks conserved residue(s) required for the propagation of feature annotation.</text>
</comment>
<evidence type="ECO:0000256" key="6">
    <source>
        <dbReference type="RuleBase" id="RU362006"/>
    </source>
</evidence>
<dbReference type="Pfam" id="PF03134">
    <property type="entry name" value="TB2_DP1_HVA22"/>
    <property type="match status" value="1"/>
</dbReference>
<evidence type="ECO:0000313" key="9">
    <source>
        <dbReference type="Proteomes" id="UP000271889"/>
    </source>
</evidence>
<organism evidence="8 9">
    <name type="scientific">Cylicostephanus goldi</name>
    <name type="common">Nematode worm</name>
    <dbReference type="NCBI Taxonomy" id="71465"/>
    <lineage>
        <taxon>Eukaryota</taxon>
        <taxon>Metazoa</taxon>
        <taxon>Ecdysozoa</taxon>
        <taxon>Nematoda</taxon>
        <taxon>Chromadorea</taxon>
        <taxon>Rhabditida</taxon>
        <taxon>Rhabditina</taxon>
        <taxon>Rhabditomorpha</taxon>
        <taxon>Strongyloidea</taxon>
        <taxon>Strongylidae</taxon>
        <taxon>Cylicostephanus</taxon>
    </lineage>
</organism>
<evidence type="ECO:0000256" key="1">
    <source>
        <dbReference type="ARBA" id="ARBA00004141"/>
    </source>
</evidence>
<feature type="transmembrane region" description="Helical" evidence="6">
    <location>
        <begin position="41"/>
        <end position="63"/>
    </location>
</feature>
<dbReference type="Proteomes" id="UP000271889">
    <property type="component" value="Unassembled WGS sequence"/>
</dbReference>
<gene>
    <name evidence="8" type="ORF">CGOC_LOCUS9402</name>
</gene>
<dbReference type="EMBL" id="UYRV01106797">
    <property type="protein sequence ID" value="VDN22787.1"/>
    <property type="molecule type" value="Genomic_DNA"/>
</dbReference>
<evidence type="ECO:0000256" key="2">
    <source>
        <dbReference type="ARBA" id="ARBA00008573"/>
    </source>
</evidence>
<dbReference type="OrthoDB" id="5868404at2759"/>
<comment type="subcellular location">
    <subcellularLocation>
        <location evidence="1 6">Membrane</location>
        <topology evidence="1 6">Multi-pass membrane protein</topology>
    </subcellularLocation>
</comment>
<proteinExistence type="inferred from homology"/>
<dbReference type="PANTHER" id="PTHR12300">
    <property type="entry name" value="HVA22-LIKE PROTEINS"/>
    <property type="match status" value="1"/>
</dbReference>
<feature type="compositionally biased region" description="Low complexity" evidence="7">
    <location>
        <begin position="215"/>
        <end position="225"/>
    </location>
</feature>
<accession>A0A3P7MHA8</accession>
<keyword evidence="4 6" id="KW-1133">Transmembrane helix</keyword>
<evidence type="ECO:0000313" key="8">
    <source>
        <dbReference type="EMBL" id="VDN22787.1"/>
    </source>
</evidence>
<dbReference type="PANTHER" id="PTHR12300:SF161">
    <property type="entry name" value="RECEPTOR EXPRESSION-ENHANCING PROTEIN"/>
    <property type="match status" value="1"/>
</dbReference>
<evidence type="ECO:0000256" key="3">
    <source>
        <dbReference type="ARBA" id="ARBA00022692"/>
    </source>
</evidence>
<dbReference type="GO" id="GO:0016020">
    <property type="term" value="C:membrane"/>
    <property type="evidence" value="ECO:0007669"/>
    <property type="project" value="UniProtKB-SubCell"/>
</dbReference>
<comment type="similarity">
    <text evidence="2 6">Belongs to the DP1 family.</text>
</comment>
<protein>
    <recommendedName>
        <fullName evidence="6">Receptor expression-enhancing protein</fullName>
    </recommendedName>
</protein>
<sequence length="244" mass="27481">MFSLLCHLASAFVGALIPVFYSYKTIKKPTQKMLSYWSKYWAVFGSFLAVDAVLDSIFISYFIPFYEFGKLLFLLWAVNPYTAGAQFVFDKVLAPFIKRHEKKMDVYVDTMVDNVMTHGPELAVTAGVTVWNIARNLHALSQIRADRLGRAIMQSEQTVAIEEVLTDDEVQKKPLQAAAPAPEQSHPVEVKAERQDSDDEVIFVNPHQHEEGRTSKSSMSSKTPMPTKRVLSAFLGCKSSLILR</sequence>
<reference evidence="8 9" key="1">
    <citation type="submission" date="2018-11" db="EMBL/GenBank/DDBJ databases">
        <authorList>
            <consortium name="Pathogen Informatics"/>
        </authorList>
    </citation>
    <scope>NUCLEOTIDE SEQUENCE [LARGE SCALE GENOMIC DNA]</scope>
</reference>